<feature type="compositionally biased region" description="Basic and acidic residues" evidence="1">
    <location>
        <begin position="92"/>
        <end position="104"/>
    </location>
</feature>
<evidence type="ECO:0000313" key="3">
    <source>
        <dbReference type="Proteomes" id="UP000001194"/>
    </source>
</evidence>
<dbReference type="SUPFAM" id="SSF56112">
    <property type="entry name" value="Protein kinase-like (PK-like)"/>
    <property type="match status" value="2"/>
</dbReference>
<feature type="region of interest" description="Disordered" evidence="1">
    <location>
        <begin position="56"/>
        <end position="125"/>
    </location>
</feature>
<dbReference type="InterPro" id="IPR008266">
    <property type="entry name" value="Tyr_kinase_AS"/>
</dbReference>
<organism evidence="3">
    <name type="scientific">Laccaria bicolor (strain S238N-H82 / ATCC MYA-4686)</name>
    <name type="common">Bicoloured deceiver</name>
    <name type="synonym">Laccaria laccata var. bicolor</name>
    <dbReference type="NCBI Taxonomy" id="486041"/>
    <lineage>
        <taxon>Eukaryota</taxon>
        <taxon>Fungi</taxon>
        <taxon>Dikarya</taxon>
        <taxon>Basidiomycota</taxon>
        <taxon>Agaricomycotina</taxon>
        <taxon>Agaricomycetes</taxon>
        <taxon>Agaricomycetidae</taxon>
        <taxon>Agaricales</taxon>
        <taxon>Agaricineae</taxon>
        <taxon>Hydnangiaceae</taxon>
        <taxon>Laccaria</taxon>
    </lineage>
</organism>
<sequence>MTTDPLRHILALSNNIRVEKSKVQDMTKLWPGGEPMLLWYLASEVSDTLSDIIGTHPLTCVSPPGKPQDTMDRKQRQESPTDGGDEGSGNDRSNDSKGENDGRGMGELSSSSVGGKGLTEDHPEATEVRSLLVGQRRSLDDSNDPQKLINAALNRELVLLYLQYFIYDSPVPASFVRSLPLTLPMSSSPFYPPDRMYEPHASLRGTLEPDDMDGVTPLDVVLMLAFRTWQRDYLKSEYKIYLHLKSKGVHQGITTVLGHFDDREGSACALVMLYAGVPISHLGRTLIICECNSALSTLESIHRADVIHGDIRSDNILTGDSGVTIIDFAYAEQSSSKKAKEGEHACLQSILQDLATLSTLESIHRAGVIHGDIRSDNVLIGDSGVTIIDFAYAEQSSSKNAKEREHACLRSILQDFASKDLYSR</sequence>
<dbReference type="InterPro" id="IPR052396">
    <property type="entry name" value="Meiotic_Drive_Suppr_Kinase"/>
</dbReference>
<accession>B0D9N7</accession>
<keyword evidence="3" id="KW-1185">Reference proteome</keyword>
<dbReference type="InterPro" id="IPR011009">
    <property type="entry name" value="Kinase-like_dom_sf"/>
</dbReference>
<dbReference type="PROSITE" id="PS00109">
    <property type="entry name" value="PROTEIN_KINASE_TYR"/>
    <property type="match status" value="1"/>
</dbReference>
<dbReference type="GO" id="GO:0004672">
    <property type="term" value="F:protein kinase activity"/>
    <property type="evidence" value="ECO:0007669"/>
    <property type="project" value="InterPro"/>
</dbReference>
<dbReference type="STRING" id="486041.B0D9N7"/>
<dbReference type="HOGENOM" id="CLU_647351_0_0_1"/>
<feature type="compositionally biased region" description="Basic and acidic residues" evidence="1">
    <location>
        <begin position="69"/>
        <end position="79"/>
    </location>
</feature>
<dbReference type="InParanoid" id="B0D9N7"/>
<dbReference type="Proteomes" id="UP000001194">
    <property type="component" value="Unassembled WGS sequence"/>
</dbReference>
<dbReference type="GeneID" id="6076231"/>
<dbReference type="EMBL" id="DS547101">
    <property type="protein sequence ID" value="EDR08384.1"/>
    <property type="molecule type" value="Genomic_DNA"/>
</dbReference>
<dbReference type="KEGG" id="lbc:LACBIDRAFT_326783"/>
<evidence type="ECO:0000256" key="1">
    <source>
        <dbReference type="SAM" id="MobiDB-lite"/>
    </source>
</evidence>
<dbReference type="OrthoDB" id="2523927at2759"/>
<reference evidence="2 3" key="1">
    <citation type="journal article" date="2008" name="Nature">
        <title>The genome of Laccaria bicolor provides insights into mycorrhizal symbiosis.</title>
        <authorList>
            <person name="Martin F."/>
            <person name="Aerts A."/>
            <person name="Ahren D."/>
            <person name="Brun A."/>
            <person name="Danchin E.G.J."/>
            <person name="Duchaussoy F."/>
            <person name="Gibon J."/>
            <person name="Kohler A."/>
            <person name="Lindquist E."/>
            <person name="Pereda V."/>
            <person name="Salamov A."/>
            <person name="Shapiro H.J."/>
            <person name="Wuyts J."/>
            <person name="Blaudez D."/>
            <person name="Buee M."/>
            <person name="Brokstein P."/>
            <person name="Canbaeck B."/>
            <person name="Cohen D."/>
            <person name="Courty P.E."/>
            <person name="Coutinho P.M."/>
            <person name="Delaruelle C."/>
            <person name="Detter J.C."/>
            <person name="Deveau A."/>
            <person name="DiFazio S."/>
            <person name="Duplessis S."/>
            <person name="Fraissinet-Tachet L."/>
            <person name="Lucic E."/>
            <person name="Frey-Klett P."/>
            <person name="Fourrey C."/>
            <person name="Feussner I."/>
            <person name="Gay G."/>
            <person name="Grimwood J."/>
            <person name="Hoegger P.J."/>
            <person name="Jain P."/>
            <person name="Kilaru S."/>
            <person name="Labbe J."/>
            <person name="Lin Y.C."/>
            <person name="Legue V."/>
            <person name="Le Tacon F."/>
            <person name="Marmeisse R."/>
            <person name="Melayah D."/>
            <person name="Montanini B."/>
            <person name="Muratet M."/>
            <person name="Nehls U."/>
            <person name="Niculita-Hirzel H."/>
            <person name="Oudot-Le Secq M.P."/>
            <person name="Peter M."/>
            <person name="Quesneville H."/>
            <person name="Rajashekar B."/>
            <person name="Reich M."/>
            <person name="Rouhier N."/>
            <person name="Schmutz J."/>
            <person name="Yin T."/>
            <person name="Chalot M."/>
            <person name="Henrissat B."/>
            <person name="Kuees U."/>
            <person name="Lucas S."/>
            <person name="Van de Peer Y."/>
            <person name="Podila G.K."/>
            <person name="Polle A."/>
            <person name="Pukkila P.J."/>
            <person name="Richardson P.M."/>
            <person name="Rouze P."/>
            <person name="Sanders I.R."/>
            <person name="Stajich J.E."/>
            <person name="Tunlid A."/>
            <person name="Tuskan G."/>
            <person name="Grigoriev I.V."/>
        </authorList>
    </citation>
    <scope>NUCLEOTIDE SEQUENCE [LARGE SCALE GENOMIC DNA]</scope>
    <source>
        <strain evidence="3">S238N-H82 / ATCC MYA-4686</strain>
    </source>
</reference>
<proteinExistence type="predicted"/>
<dbReference type="PANTHER" id="PTHR37171">
    <property type="entry name" value="SERINE/THREONINE-PROTEIN KINASE YRZF-RELATED"/>
    <property type="match status" value="1"/>
</dbReference>
<protein>
    <submittedName>
        <fullName evidence="2">Predicted protein</fullName>
    </submittedName>
</protein>
<name>B0D9N7_LACBS</name>
<dbReference type="AlphaFoldDB" id="B0D9N7"/>
<evidence type="ECO:0000313" key="2">
    <source>
        <dbReference type="EMBL" id="EDR08384.1"/>
    </source>
</evidence>
<gene>
    <name evidence="2" type="ORF">LACBIDRAFT_326783</name>
</gene>
<dbReference type="RefSeq" id="XP_001880609.1">
    <property type="nucleotide sequence ID" value="XM_001880574.1"/>
</dbReference>
<dbReference type="PANTHER" id="PTHR37171:SF1">
    <property type="entry name" value="SERINE_THREONINE-PROTEIN KINASE YRZF-RELATED"/>
    <property type="match status" value="1"/>
</dbReference>
<dbReference type="Gene3D" id="1.10.510.10">
    <property type="entry name" value="Transferase(Phosphotransferase) domain 1"/>
    <property type="match status" value="2"/>
</dbReference>